<feature type="transmembrane region" description="Helical" evidence="7">
    <location>
        <begin position="43"/>
        <end position="63"/>
    </location>
</feature>
<evidence type="ECO:0000256" key="5">
    <source>
        <dbReference type="ARBA" id="ARBA00023136"/>
    </source>
</evidence>
<dbReference type="OrthoDB" id="3222at2759"/>
<reference evidence="10" key="1">
    <citation type="submission" date="2017-02" db="UniProtKB">
        <authorList>
            <consortium name="WormBaseParasite"/>
        </authorList>
    </citation>
    <scope>IDENTIFICATION</scope>
</reference>
<dbReference type="Proteomes" id="UP000282613">
    <property type="component" value="Unassembled WGS sequence"/>
</dbReference>
<dbReference type="PANTHER" id="PTHR19139">
    <property type="entry name" value="AQUAPORIN TRANSPORTER"/>
    <property type="match status" value="1"/>
</dbReference>
<evidence type="ECO:0000313" key="10">
    <source>
        <dbReference type="WBParaSite" id="TASK_0000481101-mRNA-1"/>
    </source>
</evidence>
<evidence type="ECO:0000256" key="6">
    <source>
        <dbReference type="RuleBase" id="RU000477"/>
    </source>
</evidence>
<keyword evidence="5 7" id="KW-0472">Membrane</keyword>
<reference evidence="8 9" key="2">
    <citation type="submission" date="2018-11" db="EMBL/GenBank/DDBJ databases">
        <authorList>
            <consortium name="Pathogen Informatics"/>
        </authorList>
    </citation>
    <scope>NUCLEOTIDE SEQUENCE [LARGE SCALE GENOMIC DNA]</scope>
</reference>
<sequence>MTKHQVSSIYWTLFQIFACEAVAAGISSLPCFLLPGPIYKPDIVVPLTYGASVCLALWITGSTSGGHINPMVTLATVVTRRIPLIYVPAYILGQLAGSFVSMGIAWSVSPFRLQDNNTFGLTLPGANVSIGAAIVVELVTTLNLILVVLASLDEVRDKSWRLETGNNFPLTLLVVTTFGMILSNPITGGSMNPIRSIVAAIYQRNFDRQWIYFVGPPAGCILGCFLYEIIICPFASLRRTRMWLTSRDFDRHCKYDKDAADDMEDSAAAL</sequence>
<keyword evidence="3 6" id="KW-0812">Transmembrane</keyword>
<dbReference type="AlphaFoldDB" id="A0A0R3W486"/>
<feature type="transmembrane region" description="Helical" evidence="7">
    <location>
        <begin position="210"/>
        <end position="237"/>
    </location>
</feature>
<dbReference type="WBParaSite" id="TASK_0000481101-mRNA-1">
    <property type="protein sequence ID" value="TASK_0000481101-mRNA-1"/>
    <property type="gene ID" value="TASK_0000481101"/>
</dbReference>
<keyword evidence="6" id="KW-0813">Transport</keyword>
<evidence type="ECO:0000256" key="2">
    <source>
        <dbReference type="ARBA" id="ARBA00006175"/>
    </source>
</evidence>
<dbReference type="EMBL" id="UYRS01018372">
    <property type="protein sequence ID" value="VDK34034.1"/>
    <property type="molecule type" value="Genomic_DNA"/>
</dbReference>
<evidence type="ECO:0000256" key="7">
    <source>
        <dbReference type="SAM" id="Phobius"/>
    </source>
</evidence>
<feature type="transmembrane region" description="Helical" evidence="7">
    <location>
        <begin position="84"/>
        <end position="108"/>
    </location>
</feature>
<dbReference type="Pfam" id="PF00230">
    <property type="entry name" value="MIP"/>
    <property type="match status" value="1"/>
</dbReference>
<feature type="transmembrane region" description="Helical" evidence="7">
    <location>
        <begin position="170"/>
        <end position="190"/>
    </location>
</feature>
<keyword evidence="4 7" id="KW-1133">Transmembrane helix</keyword>
<evidence type="ECO:0000256" key="3">
    <source>
        <dbReference type="ARBA" id="ARBA00022692"/>
    </source>
</evidence>
<proteinExistence type="inferred from homology"/>
<dbReference type="InterPro" id="IPR034294">
    <property type="entry name" value="Aquaporin_transptr"/>
</dbReference>
<protein>
    <submittedName>
        <fullName evidence="10">Aquaporin-4</fullName>
    </submittedName>
</protein>
<dbReference type="STRING" id="60517.A0A0R3W486"/>
<dbReference type="PANTHER" id="PTHR19139:SF199">
    <property type="entry name" value="MIP17260P"/>
    <property type="match status" value="1"/>
</dbReference>
<evidence type="ECO:0000256" key="4">
    <source>
        <dbReference type="ARBA" id="ARBA00022989"/>
    </source>
</evidence>
<keyword evidence="9" id="KW-1185">Reference proteome</keyword>
<comment type="similarity">
    <text evidence="2 6">Belongs to the MIP/aquaporin (TC 1.A.8) family.</text>
</comment>
<feature type="transmembrane region" description="Helical" evidence="7">
    <location>
        <begin position="128"/>
        <end position="149"/>
    </location>
</feature>
<accession>A0A0R3W486</accession>
<evidence type="ECO:0000256" key="1">
    <source>
        <dbReference type="ARBA" id="ARBA00004141"/>
    </source>
</evidence>
<dbReference type="Gene3D" id="1.20.1080.10">
    <property type="entry name" value="Glycerol uptake facilitator protein"/>
    <property type="match status" value="1"/>
</dbReference>
<evidence type="ECO:0000313" key="8">
    <source>
        <dbReference type="EMBL" id="VDK34034.1"/>
    </source>
</evidence>
<dbReference type="GO" id="GO:0005886">
    <property type="term" value="C:plasma membrane"/>
    <property type="evidence" value="ECO:0007669"/>
    <property type="project" value="TreeGrafter"/>
</dbReference>
<name>A0A0R3W486_TAEAS</name>
<dbReference type="SUPFAM" id="SSF81338">
    <property type="entry name" value="Aquaporin-like"/>
    <property type="match status" value="1"/>
</dbReference>
<feature type="transmembrane region" description="Helical" evidence="7">
    <location>
        <begin position="12"/>
        <end position="37"/>
    </location>
</feature>
<organism evidence="10">
    <name type="scientific">Taenia asiatica</name>
    <name type="common">Asian tapeworm</name>
    <dbReference type="NCBI Taxonomy" id="60517"/>
    <lineage>
        <taxon>Eukaryota</taxon>
        <taxon>Metazoa</taxon>
        <taxon>Spiralia</taxon>
        <taxon>Lophotrochozoa</taxon>
        <taxon>Platyhelminthes</taxon>
        <taxon>Cestoda</taxon>
        <taxon>Eucestoda</taxon>
        <taxon>Cyclophyllidea</taxon>
        <taxon>Taeniidae</taxon>
        <taxon>Taenia</taxon>
    </lineage>
</organism>
<dbReference type="InterPro" id="IPR023271">
    <property type="entry name" value="Aquaporin-like"/>
</dbReference>
<comment type="subcellular location">
    <subcellularLocation>
        <location evidence="1">Membrane</location>
        <topology evidence="1">Multi-pass membrane protein</topology>
    </subcellularLocation>
</comment>
<dbReference type="PRINTS" id="PR00783">
    <property type="entry name" value="MINTRINSICP"/>
</dbReference>
<dbReference type="InterPro" id="IPR000425">
    <property type="entry name" value="MIP"/>
</dbReference>
<gene>
    <name evidence="8" type="ORF">TASK_LOCUS4812</name>
</gene>
<dbReference type="GO" id="GO:0015250">
    <property type="term" value="F:water channel activity"/>
    <property type="evidence" value="ECO:0007669"/>
    <property type="project" value="TreeGrafter"/>
</dbReference>
<evidence type="ECO:0000313" key="9">
    <source>
        <dbReference type="Proteomes" id="UP000282613"/>
    </source>
</evidence>